<evidence type="ECO:0000259" key="1">
    <source>
        <dbReference type="Pfam" id="PF00156"/>
    </source>
</evidence>
<dbReference type="CDD" id="cd06223">
    <property type="entry name" value="PRTases_typeI"/>
    <property type="match status" value="1"/>
</dbReference>
<gene>
    <name evidence="2" type="ORF">GGD50_004565</name>
</gene>
<keyword evidence="2" id="KW-0328">Glycosyltransferase</keyword>
<reference evidence="2 3" key="1">
    <citation type="submission" date="2020-08" db="EMBL/GenBank/DDBJ databases">
        <title>Genomic Encyclopedia of Type Strains, Phase IV (KMG-V): Genome sequencing to study the core and pangenomes of soil and plant-associated prokaryotes.</title>
        <authorList>
            <person name="Whitman W."/>
        </authorList>
    </citation>
    <scope>NUCLEOTIDE SEQUENCE [LARGE SCALE GENOMIC DNA]</scope>
    <source>
        <strain evidence="2 3">SEMIA 4064</strain>
    </source>
</reference>
<dbReference type="Proteomes" id="UP000549882">
    <property type="component" value="Unassembled WGS sequence"/>
</dbReference>
<evidence type="ECO:0000313" key="3">
    <source>
        <dbReference type="Proteomes" id="UP000549882"/>
    </source>
</evidence>
<keyword evidence="2" id="KW-0808">Transferase</keyword>
<proteinExistence type="predicted"/>
<name>A0A7W9D389_9HYPH</name>
<dbReference type="InterPro" id="IPR029057">
    <property type="entry name" value="PRTase-like"/>
</dbReference>
<dbReference type="GO" id="GO:0016757">
    <property type="term" value="F:glycosyltransferase activity"/>
    <property type="evidence" value="ECO:0007669"/>
    <property type="project" value="UniProtKB-KW"/>
</dbReference>
<dbReference type="Pfam" id="PF00156">
    <property type="entry name" value="Pribosyltran"/>
    <property type="match status" value="1"/>
</dbReference>
<dbReference type="AlphaFoldDB" id="A0A7W9D389"/>
<feature type="domain" description="Phosphoribosyltransferase" evidence="1">
    <location>
        <begin position="10"/>
        <end position="180"/>
    </location>
</feature>
<dbReference type="EMBL" id="JACHBI010000010">
    <property type="protein sequence ID" value="MBB5575930.1"/>
    <property type="molecule type" value="Genomic_DNA"/>
</dbReference>
<dbReference type="InterPro" id="IPR000836">
    <property type="entry name" value="PRTase_dom"/>
</dbReference>
<sequence>MFEDRMDAGQKLAKALRHYCNRDVVVLGLPRGGVPIAFEIPKALHAPMDVVFVRKICLPSVPEVAMGAVVEGVRPHIYRNEAVIRRARVTEKVFQFSAEEELREIARRKAVLKDVLPRRDIQGKTVILVDDGLATGSTMKAALSAIKGRGVGRIIIAVPVAPLSVISALESEADEIICLKTTHFFRGVGDFYRHFPQLTDDDVIRYLRPKMAAQHLGLCP</sequence>
<dbReference type="SUPFAM" id="SSF53271">
    <property type="entry name" value="PRTase-like"/>
    <property type="match status" value="1"/>
</dbReference>
<evidence type="ECO:0000313" key="2">
    <source>
        <dbReference type="EMBL" id="MBB5575930.1"/>
    </source>
</evidence>
<protein>
    <submittedName>
        <fullName evidence="2">Putative phosphoribosyltransferase</fullName>
    </submittedName>
</protein>
<dbReference type="Gene3D" id="3.30.1310.20">
    <property type="entry name" value="PRTase-like"/>
    <property type="match status" value="1"/>
</dbReference>
<keyword evidence="3" id="KW-1185">Reference proteome</keyword>
<dbReference type="Gene3D" id="3.40.50.2020">
    <property type="match status" value="1"/>
</dbReference>
<accession>A0A7W9D389</accession>
<dbReference type="RefSeq" id="WP_183939401.1">
    <property type="nucleotide sequence ID" value="NZ_JACHBI010000010.1"/>
</dbReference>
<comment type="caution">
    <text evidence="2">The sequence shown here is derived from an EMBL/GenBank/DDBJ whole genome shotgun (WGS) entry which is preliminary data.</text>
</comment>
<organism evidence="2 3">
    <name type="scientific">Rhizobium paranaense</name>
    <dbReference type="NCBI Taxonomy" id="1650438"/>
    <lineage>
        <taxon>Bacteria</taxon>
        <taxon>Pseudomonadati</taxon>
        <taxon>Pseudomonadota</taxon>
        <taxon>Alphaproteobacteria</taxon>
        <taxon>Hyphomicrobiales</taxon>
        <taxon>Rhizobiaceae</taxon>
        <taxon>Rhizobium/Agrobacterium group</taxon>
        <taxon>Rhizobium</taxon>
    </lineage>
</organism>